<dbReference type="Gene3D" id="3.40.50.2300">
    <property type="match status" value="1"/>
</dbReference>
<feature type="domain" description="Response regulatory" evidence="7">
    <location>
        <begin position="3"/>
        <end position="118"/>
    </location>
</feature>
<keyword evidence="5" id="KW-0804">Transcription</keyword>
<keyword evidence="9" id="KW-1185">Reference proteome</keyword>
<keyword evidence="4" id="KW-0238">DNA-binding</keyword>
<dbReference type="EMBL" id="QJJR01000002">
    <property type="protein sequence ID" value="PXW92731.1"/>
    <property type="molecule type" value="Genomic_DNA"/>
</dbReference>
<dbReference type="PANTHER" id="PTHR44591:SF3">
    <property type="entry name" value="RESPONSE REGULATORY DOMAIN-CONTAINING PROTEIN"/>
    <property type="match status" value="1"/>
</dbReference>
<dbReference type="PROSITE" id="PS50110">
    <property type="entry name" value="RESPONSE_REGULATORY"/>
    <property type="match status" value="1"/>
</dbReference>
<comment type="caution">
    <text evidence="8">The sequence shown here is derived from an EMBL/GenBank/DDBJ whole genome shotgun (WGS) entry which is preliminary data.</text>
</comment>
<dbReference type="InterPro" id="IPR050595">
    <property type="entry name" value="Bact_response_regulator"/>
</dbReference>
<feature type="modified residue" description="4-aspartylphosphate" evidence="6">
    <location>
        <position position="52"/>
    </location>
</feature>
<evidence type="ECO:0000259" key="7">
    <source>
        <dbReference type="PROSITE" id="PS50110"/>
    </source>
</evidence>
<gene>
    <name evidence="8" type="ORF">DES38_102315</name>
</gene>
<keyword evidence="2" id="KW-0902">Two-component regulatory system</keyword>
<dbReference type="GO" id="GO:0000160">
    <property type="term" value="P:phosphorelay signal transduction system"/>
    <property type="evidence" value="ECO:0007669"/>
    <property type="project" value="UniProtKB-KW"/>
</dbReference>
<dbReference type="CDD" id="cd17546">
    <property type="entry name" value="REC_hyHK_CKI1_RcsC-like"/>
    <property type="match status" value="1"/>
</dbReference>
<keyword evidence="1 6" id="KW-0597">Phosphoprotein</keyword>
<evidence type="ECO:0000256" key="3">
    <source>
        <dbReference type="ARBA" id="ARBA00023015"/>
    </source>
</evidence>
<name>A0A2V3WH42_9BACI</name>
<dbReference type="AlphaFoldDB" id="A0A2V3WH42"/>
<reference evidence="8 9" key="1">
    <citation type="submission" date="2018-05" db="EMBL/GenBank/DDBJ databases">
        <title>Genomic Encyclopedia of Type Strains, Phase IV (KMG-IV): sequencing the most valuable type-strain genomes for metagenomic binning, comparative biology and taxonomic classification.</title>
        <authorList>
            <person name="Goeker M."/>
        </authorList>
    </citation>
    <scope>NUCLEOTIDE SEQUENCE [LARGE SCALE GENOMIC DNA]</scope>
    <source>
        <strain evidence="8 9">DSM 22440</strain>
    </source>
</reference>
<dbReference type="InterPro" id="IPR001789">
    <property type="entry name" value="Sig_transdc_resp-reg_receiver"/>
</dbReference>
<dbReference type="PANTHER" id="PTHR44591">
    <property type="entry name" value="STRESS RESPONSE REGULATOR PROTEIN 1"/>
    <property type="match status" value="1"/>
</dbReference>
<dbReference type="RefSeq" id="WP_110250602.1">
    <property type="nucleotide sequence ID" value="NZ_QJJR01000002.1"/>
</dbReference>
<evidence type="ECO:0000313" key="9">
    <source>
        <dbReference type="Proteomes" id="UP000247922"/>
    </source>
</evidence>
<evidence type="ECO:0000256" key="4">
    <source>
        <dbReference type="ARBA" id="ARBA00023125"/>
    </source>
</evidence>
<dbReference type="FunFam" id="3.40.50.2300:FF:000001">
    <property type="entry name" value="DNA-binding response regulator PhoB"/>
    <property type="match status" value="1"/>
</dbReference>
<evidence type="ECO:0000256" key="5">
    <source>
        <dbReference type="ARBA" id="ARBA00023163"/>
    </source>
</evidence>
<evidence type="ECO:0000256" key="1">
    <source>
        <dbReference type="ARBA" id="ARBA00022553"/>
    </source>
</evidence>
<evidence type="ECO:0000313" key="8">
    <source>
        <dbReference type="EMBL" id="PXW92731.1"/>
    </source>
</evidence>
<sequence length="120" mass="13588">MKKILVVDDELVLRMLIVDSLEDLGYPITEAENGHQALKLINENHYDIIILDYMMPGMTGIELLDQLDPTRMKKTSIVMLTAKTQEKDQDQAKGAGVDVFMKKPFSPLALYDLIEELLHG</sequence>
<dbReference type="OrthoDB" id="9797769at2"/>
<evidence type="ECO:0000256" key="2">
    <source>
        <dbReference type="ARBA" id="ARBA00023012"/>
    </source>
</evidence>
<protein>
    <submittedName>
        <fullName evidence="8">Response regulator receiver domain-containing protein</fullName>
    </submittedName>
</protein>
<dbReference type="SMART" id="SM00448">
    <property type="entry name" value="REC"/>
    <property type="match status" value="1"/>
</dbReference>
<dbReference type="Pfam" id="PF00072">
    <property type="entry name" value="Response_reg"/>
    <property type="match status" value="1"/>
</dbReference>
<accession>A0A2V3WH42</accession>
<evidence type="ECO:0000256" key="6">
    <source>
        <dbReference type="PROSITE-ProRule" id="PRU00169"/>
    </source>
</evidence>
<keyword evidence="3" id="KW-0805">Transcription regulation</keyword>
<dbReference type="GO" id="GO:0003677">
    <property type="term" value="F:DNA binding"/>
    <property type="evidence" value="ECO:0007669"/>
    <property type="project" value="UniProtKB-KW"/>
</dbReference>
<organism evidence="8 9">
    <name type="scientific">Streptohalobacillus salinus</name>
    <dbReference type="NCBI Taxonomy" id="621096"/>
    <lineage>
        <taxon>Bacteria</taxon>
        <taxon>Bacillati</taxon>
        <taxon>Bacillota</taxon>
        <taxon>Bacilli</taxon>
        <taxon>Bacillales</taxon>
        <taxon>Bacillaceae</taxon>
        <taxon>Streptohalobacillus</taxon>
    </lineage>
</organism>
<dbReference type="InterPro" id="IPR011006">
    <property type="entry name" value="CheY-like_superfamily"/>
</dbReference>
<proteinExistence type="predicted"/>
<dbReference type="SUPFAM" id="SSF52172">
    <property type="entry name" value="CheY-like"/>
    <property type="match status" value="1"/>
</dbReference>
<dbReference type="Proteomes" id="UP000247922">
    <property type="component" value="Unassembled WGS sequence"/>
</dbReference>